<organism evidence="6 7">
    <name type="scientific">Armadillidium nasatum</name>
    <dbReference type="NCBI Taxonomy" id="96803"/>
    <lineage>
        <taxon>Eukaryota</taxon>
        <taxon>Metazoa</taxon>
        <taxon>Ecdysozoa</taxon>
        <taxon>Arthropoda</taxon>
        <taxon>Crustacea</taxon>
        <taxon>Multicrustacea</taxon>
        <taxon>Malacostraca</taxon>
        <taxon>Eumalacostraca</taxon>
        <taxon>Peracarida</taxon>
        <taxon>Isopoda</taxon>
        <taxon>Oniscidea</taxon>
        <taxon>Crinocheta</taxon>
        <taxon>Armadillidiidae</taxon>
        <taxon>Armadillidium</taxon>
    </lineage>
</organism>
<dbReference type="Gene3D" id="1.20.1280.50">
    <property type="match status" value="1"/>
</dbReference>
<dbReference type="AlphaFoldDB" id="A0A5N5SZI0"/>
<dbReference type="SUPFAM" id="SSF81383">
    <property type="entry name" value="F-box domain"/>
    <property type="match status" value="1"/>
</dbReference>
<dbReference type="Gene3D" id="3.40.50.300">
    <property type="entry name" value="P-loop containing nucleotide triphosphate hydrolases"/>
    <property type="match status" value="2"/>
</dbReference>
<dbReference type="Pfam" id="PF13245">
    <property type="entry name" value="AAA_19"/>
    <property type="match status" value="1"/>
</dbReference>
<evidence type="ECO:0000256" key="2">
    <source>
        <dbReference type="ARBA" id="ARBA00022801"/>
    </source>
</evidence>
<sequence length="890" mass="102614">MEISIVEVIFKKPVGKHLPKEIWENIFAQLPLAALLSVYSRVSKYWAEIISDPIFLPWKKFYLSLKLERKSLMSAFVLSPSRKEDKLHVNDIMVALLEKYNIKELRTFLPDSIRFMGQVHRCPEDFETSCDRLKHHKLFSLAMEFLNRISVELIPKPHNVWHLSTSIIIFSEDVWDICHLLKLLLSTNSQFTATDIVESFYSLASLFLYASRNWDLPIRYHYILYYSLYLYETAWNPTQEKSAQSHINHAGQQSLLKYFSRNPEKTPTAEQAIIISHNIQPTDVVKIVAFAGTGKTTTLQKFCSERPHMRFLLVVYNKSVQEYCSKIFPRNTQVKTAHALAFAKVGRKFSSIGRMEFNLRPMRISDILEKKKDTGNRYKRAGLVKKTVENFLNSADPYITLQHVPETDRDGVDLDDDYRLKVLLDDAEKVWKEMTLCTKSQKISMTQDGQLKMWQLSKPKLSGFDVLMIDEGQDMNPTMFDVFLNQDAAKVIVGDPYQQIYSFRGATNAIQSINATHTFYLTQSFRFGPEISFVSHNILENLLNVKTKTLVGGSLQDSLLYSPLQRFDGTQRAYLCRTNLCLYKLALQLCKDPTLKDKMISVNGGVDKMGLEDILDIMKLDRKANNKINNKFIARFESLESLMSFAENVDDKELINKINMYKYSSVSTEADIRLLRARCISSSNAHVILSTIHKAKGLEWDWVILADDMLPDGLQAVRHDPSDSARSEINLLYVASTRAKKRLTINTAVLHSLNFGREKFERLVSRSQITPNTLCVQCGAVCVNEKPLITKFCYTVISLLYTLPLSYVYYQFKGGYICDECAKMCYFEVAQNPRRLLNLMSETYVRDTERICRLVVIEGKVEPLPKPQSNNPMERQIPIRWDKYKGNRNQ</sequence>
<keyword evidence="7" id="KW-1185">Reference proteome</keyword>
<keyword evidence="4" id="KW-0067">ATP-binding</keyword>
<dbReference type="GO" id="GO:0031297">
    <property type="term" value="P:replication fork processing"/>
    <property type="evidence" value="ECO:0007669"/>
    <property type="project" value="TreeGrafter"/>
</dbReference>
<keyword evidence="1" id="KW-0547">Nucleotide-binding</keyword>
<dbReference type="PROSITE" id="PS50181">
    <property type="entry name" value="FBOX"/>
    <property type="match status" value="1"/>
</dbReference>
<dbReference type="OrthoDB" id="6340454at2759"/>
<proteinExistence type="predicted"/>
<dbReference type="SUPFAM" id="SSF52540">
    <property type="entry name" value="P-loop containing nucleoside triphosphate hydrolases"/>
    <property type="match status" value="1"/>
</dbReference>
<gene>
    <name evidence="6" type="primary">FBXO18</name>
    <name evidence="6" type="ORF">Anas_02006</name>
</gene>
<evidence type="ECO:0000259" key="5">
    <source>
        <dbReference type="PROSITE" id="PS50181"/>
    </source>
</evidence>
<dbReference type="GO" id="GO:0005634">
    <property type="term" value="C:nucleus"/>
    <property type="evidence" value="ECO:0007669"/>
    <property type="project" value="TreeGrafter"/>
</dbReference>
<accession>A0A5N5SZI0</accession>
<comment type="caution">
    <text evidence="6">The sequence shown here is derived from an EMBL/GenBank/DDBJ whole genome shotgun (WGS) entry which is preliminary data.</text>
</comment>
<keyword evidence="3 6" id="KW-0347">Helicase</keyword>
<dbReference type="InterPro" id="IPR000212">
    <property type="entry name" value="DNA_helicase_UvrD/REP"/>
</dbReference>
<feature type="domain" description="F-box" evidence="5">
    <location>
        <begin position="18"/>
        <end position="61"/>
    </location>
</feature>
<dbReference type="GO" id="GO:0005524">
    <property type="term" value="F:ATP binding"/>
    <property type="evidence" value="ECO:0007669"/>
    <property type="project" value="UniProtKB-KW"/>
</dbReference>
<evidence type="ECO:0000256" key="1">
    <source>
        <dbReference type="ARBA" id="ARBA00022741"/>
    </source>
</evidence>
<evidence type="ECO:0000313" key="6">
    <source>
        <dbReference type="EMBL" id="KAB7499347.1"/>
    </source>
</evidence>
<dbReference type="PANTHER" id="PTHR11070:SF30">
    <property type="entry name" value="F-BOX DNA HELICASE 1"/>
    <property type="match status" value="1"/>
</dbReference>
<dbReference type="GO" id="GO:0016787">
    <property type="term" value="F:hydrolase activity"/>
    <property type="evidence" value="ECO:0007669"/>
    <property type="project" value="UniProtKB-KW"/>
</dbReference>
<dbReference type="Pfam" id="PF13361">
    <property type="entry name" value="UvrD_C"/>
    <property type="match status" value="1"/>
</dbReference>
<dbReference type="InterPro" id="IPR027417">
    <property type="entry name" value="P-loop_NTPase"/>
</dbReference>
<dbReference type="Pfam" id="PF12937">
    <property type="entry name" value="F-box-like"/>
    <property type="match status" value="1"/>
</dbReference>
<name>A0A5N5SZI0_9CRUS</name>
<evidence type="ECO:0000256" key="4">
    <source>
        <dbReference type="ARBA" id="ARBA00022840"/>
    </source>
</evidence>
<dbReference type="GO" id="GO:0000724">
    <property type="term" value="P:double-strand break repair via homologous recombination"/>
    <property type="evidence" value="ECO:0007669"/>
    <property type="project" value="TreeGrafter"/>
</dbReference>
<dbReference type="InterPro" id="IPR014017">
    <property type="entry name" value="DNA_helicase_UvrD-like_C"/>
</dbReference>
<protein>
    <submittedName>
        <fullName evidence="6">F-box DNA helicase 1</fullName>
    </submittedName>
</protein>
<reference evidence="6 7" key="1">
    <citation type="journal article" date="2019" name="PLoS Biol.">
        <title>Sex chromosomes control vertical transmission of feminizing Wolbachia symbionts in an isopod.</title>
        <authorList>
            <person name="Becking T."/>
            <person name="Chebbi M.A."/>
            <person name="Giraud I."/>
            <person name="Moumen B."/>
            <person name="Laverre T."/>
            <person name="Caubet Y."/>
            <person name="Peccoud J."/>
            <person name="Gilbert C."/>
            <person name="Cordaux R."/>
        </authorList>
    </citation>
    <scope>NUCLEOTIDE SEQUENCE [LARGE SCALE GENOMIC DNA]</scope>
    <source>
        <strain evidence="6">ANa2</strain>
        <tissue evidence="6">Whole body excluding digestive tract and cuticle</tissue>
    </source>
</reference>
<dbReference type="PANTHER" id="PTHR11070">
    <property type="entry name" value="UVRD / RECB / PCRA DNA HELICASE FAMILY MEMBER"/>
    <property type="match status" value="1"/>
</dbReference>
<evidence type="ECO:0000313" key="7">
    <source>
        <dbReference type="Proteomes" id="UP000326759"/>
    </source>
</evidence>
<dbReference type="GO" id="GO:0043138">
    <property type="term" value="F:3'-5' DNA helicase activity"/>
    <property type="evidence" value="ECO:0007669"/>
    <property type="project" value="TreeGrafter"/>
</dbReference>
<dbReference type="InterPro" id="IPR036047">
    <property type="entry name" value="F-box-like_dom_sf"/>
</dbReference>
<dbReference type="Proteomes" id="UP000326759">
    <property type="component" value="Unassembled WGS sequence"/>
</dbReference>
<evidence type="ECO:0000256" key="3">
    <source>
        <dbReference type="ARBA" id="ARBA00022806"/>
    </source>
</evidence>
<dbReference type="GO" id="GO:0003677">
    <property type="term" value="F:DNA binding"/>
    <property type="evidence" value="ECO:0007669"/>
    <property type="project" value="InterPro"/>
</dbReference>
<dbReference type="InterPro" id="IPR001810">
    <property type="entry name" value="F-box_dom"/>
</dbReference>
<dbReference type="EMBL" id="SEYY01018450">
    <property type="protein sequence ID" value="KAB7499347.1"/>
    <property type="molecule type" value="Genomic_DNA"/>
</dbReference>
<keyword evidence="2" id="KW-0378">Hydrolase</keyword>